<organism evidence="5 6">
    <name type="scientific">Eiseniibacteriota bacterium</name>
    <dbReference type="NCBI Taxonomy" id="2212470"/>
    <lineage>
        <taxon>Bacteria</taxon>
        <taxon>Candidatus Eiseniibacteriota</taxon>
    </lineage>
</organism>
<evidence type="ECO:0000256" key="3">
    <source>
        <dbReference type="ARBA" id="ARBA00022691"/>
    </source>
</evidence>
<dbReference type="Pfam" id="PF13847">
    <property type="entry name" value="Methyltransf_31"/>
    <property type="match status" value="1"/>
</dbReference>
<comment type="caution">
    <text evidence="5">The sequence shown here is derived from an EMBL/GenBank/DDBJ whole genome shotgun (WGS) entry which is preliminary data.</text>
</comment>
<sequence length="283" mass="31737">MKPPLGGARWVRQVRRDWNRAATAWERWETQVLHSLAAVDPALLRALALRPGQRVLDFGCGSGEPALAIAELVLPRGSVLGIDIAQPMLAIARRRARLRGIRNVRFRRGDIARGLAGRFDRAVSRYGLMFVEDVPLALTRVRRCLMPGGRLALAVWGPLARNPLFQVRAEAVRPFLKEPPPDPERVPHPLRLARPGLLPRLMREAGFRSVVVRGVRAPFVYRDADDYVGFNLGVPGPLQDLERSLSRRGRLELRRRLARGVGRYRNGAVLRVPGLAWVVVGRR</sequence>
<feature type="domain" description="Methyltransferase" evidence="4">
    <location>
        <begin position="51"/>
        <end position="154"/>
    </location>
</feature>
<dbReference type="Gene3D" id="3.40.50.150">
    <property type="entry name" value="Vaccinia Virus protein VP39"/>
    <property type="match status" value="1"/>
</dbReference>
<keyword evidence="3" id="KW-0949">S-adenosyl-L-methionine</keyword>
<dbReference type="InterPro" id="IPR025714">
    <property type="entry name" value="Methyltranfer_dom"/>
</dbReference>
<dbReference type="GO" id="GO:0008168">
    <property type="term" value="F:methyltransferase activity"/>
    <property type="evidence" value="ECO:0007669"/>
    <property type="project" value="UniProtKB-KW"/>
</dbReference>
<evidence type="ECO:0000259" key="4">
    <source>
        <dbReference type="Pfam" id="PF13847"/>
    </source>
</evidence>
<dbReference type="EMBL" id="VBOY01000062">
    <property type="protein sequence ID" value="TMQ66096.1"/>
    <property type="molecule type" value="Genomic_DNA"/>
</dbReference>
<evidence type="ECO:0000256" key="1">
    <source>
        <dbReference type="ARBA" id="ARBA00022603"/>
    </source>
</evidence>
<dbReference type="InterPro" id="IPR029063">
    <property type="entry name" value="SAM-dependent_MTases_sf"/>
</dbReference>
<name>A0A538TR39_UNCEI</name>
<evidence type="ECO:0000256" key="2">
    <source>
        <dbReference type="ARBA" id="ARBA00022679"/>
    </source>
</evidence>
<dbReference type="PANTHER" id="PTHR43464">
    <property type="entry name" value="METHYLTRANSFERASE"/>
    <property type="match status" value="1"/>
</dbReference>
<keyword evidence="1 5" id="KW-0489">Methyltransferase</keyword>
<dbReference type="AlphaFoldDB" id="A0A538TR39"/>
<dbReference type="GO" id="GO:0032259">
    <property type="term" value="P:methylation"/>
    <property type="evidence" value="ECO:0007669"/>
    <property type="project" value="UniProtKB-KW"/>
</dbReference>
<protein>
    <submittedName>
        <fullName evidence="5">Methyltransferase domain-containing protein</fullName>
    </submittedName>
</protein>
<evidence type="ECO:0000313" key="5">
    <source>
        <dbReference type="EMBL" id="TMQ66096.1"/>
    </source>
</evidence>
<evidence type="ECO:0000313" key="6">
    <source>
        <dbReference type="Proteomes" id="UP000316609"/>
    </source>
</evidence>
<dbReference type="PANTHER" id="PTHR43464:SF19">
    <property type="entry name" value="UBIQUINONE BIOSYNTHESIS O-METHYLTRANSFERASE, MITOCHONDRIAL"/>
    <property type="match status" value="1"/>
</dbReference>
<gene>
    <name evidence="5" type="ORF">E6K78_06845</name>
</gene>
<dbReference type="Proteomes" id="UP000316609">
    <property type="component" value="Unassembled WGS sequence"/>
</dbReference>
<reference evidence="5 6" key="1">
    <citation type="journal article" date="2019" name="Nat. Microbiol.">
        <title>Mediterranean grassland soil C-N compound turnover is dependent on rainfall and depth, and is mediated by genomically divergent microorganisms.</title>
        <authorList>
            <person name="Diamond S."/>
            <person name="Andeer P.F."/>
            <person name="Li Z."/>
            <person name="Crits-Christoph A."/>
            <person name="Burstein D."/>
            <person name="Anantharaman K."/>
            <person name="Lane K.R."/>
            <person name="Thomas B.C."/>
            <person name="Pan C."/>
            <person name="Northen T.R."/>
            <person name="Banfield J.F."/>
        </authorList>
    </citation>
    <scope>NUCLEOTIDE SEQUENCE [LARGE SCALE GENOMIC DNA]</scope>
    <source>
        <strain evidence="5">WS_8</strain>
    </source>
</reference>
<accession>A0A538TR39</accession>
<proteinExistence type="predicted"/>
<dbReference type="SUPFAM" id="SSF53335">
    <property type="entry name" value="S-adenosyl-L-methionine-dependent methyltransferases"/>
    <property type="match status" value="1"/>
</dbReference>
<dbReference type="CDD" id="cd02440">
    <property type="entry name" value="AdoMet_MTases"/>
    <property type="match status" value="1"/>
</dbReference>
<keyword evidence="2 5" id="KW-0808">Transferase</keyword>